<dbReference type="EMBL" id="VOMB01000009">
    <property type="protein sequence ID" value="MBU9763430.1"/>
    <property type="molecule type" value="Genomic_DNA"/>
</dbReference>
<keyword evidence="3" id="KW-1185">Reference proteome</keyword>
<gene>
    <name evidence="2" type="ORF">FR943_06185</name>
</gene>
<feature type="transmembrane region" description="Helical" evidence="1">
    <location>
        <begin position="134"/>
        <end position="159"/>
    </location>
</feature>
<feature type="transmembrane region" description="Helical" evidence="1">
    <location>
        <begin position="203"/>
        <end position="224"/>
    </location>
</feature>
<comment type="caution">
    <text evidence="2">The sequence shown here is derived from an EMBL/GenBank/DDBJ whole genome shotgun (WGS) entry which is preliminary data.</text>
</comment>
<keyword evidence="1" id="KW-1133">Transmembrane helix</keyword>
<feature type="transmembrane region" description="Helical" evidence="1">
    <location>
        <begin position="56"/>
        <end position="79"/>
    </location>
</feature>
<reference evidence="2 3" key="1">
    <citation type="journal article" date="2021" name="Sci. Rep.">
        <title>Phenotypic and genomic hallmarks of a novel, potentially pathogenic rapidly growing Mycobacterium species related to the Mycobacterium fortuitum complex.</title>
        <authorList>
            <person name="Gharbi R."/>
            <person name="Khanna V."/>
            <person name="Frigui W."/>
            <person name="Mhenni B."/>
            <person name="Brosch R."/>
            <person name="Mardassi H."/>
        </authorList>
    </citation>
    <scope>NUCLEOTIDE SEQUENCE [LARGE SCALE GENOMIC DNA]</scope>
    <source>
        <strain evidence="2 3">TNTM28</strain>
    </source>
</reference>
<proteinExistence type="predicted"/>
<accession>A0ABS6KIR8</accession>
<name>A0ABS6KIR8_9MYCO</name>
<evidence type="ECO:0000313" key="2">
    <source>
        <dbReference type="EMBL" id="MBU9763430.1"/>
    </source>
</evidence>
<evidence type="ECO:0000256" key="1">
    <source>
        <dbReference type="SAM" id="Phobius"/>
    </source>
</evidence>
<feature type="transmembrane region" description="Helical" evidence="1">
    <location>
        <begin position="91"/>
        <end position="114"/>
    </location>
</feature>
<dbReference type="RefSeq" id="WP_217155469.1">
    <property type="nucleotide sequence ID" value="NZ_VOMB01000009.1"/>
</dbReference>
<protein>
    <recommendedName>
        <fullName evidence="4">DUF4386 domain-containing protein</fullName>
    </recommendedName>
</protein>
<feature type="transmembrane region" description="Helical" evidence="1">
    <location>
        <begin position="171"/>
        <end position="191"/>
    </location>
</feature>
<dbReference type="Proteomes" id="UP000812982">
    <property type="component" value="Unassembled WGS sequence"/>
</dbReference>
<evidence type="ECO:0008006" key="4">
    <source>
        <dbReference type="Google" id="ProtNLM"/>
    </source>
</evidence>
<sequence>MLIALRSQKVLLWWTFIGGGIYGSVHFFLLRMFPPPSAQWTTDQIAQFYTDHSTQVLIGAVVMSWTAPFVLPLTIVLAMQMLRHEPARAPVWTSVGAAGGALMSIFMVLPPIIWGAAAFKPDRAAEVTAALHELGLLVFITTTQYFIFLWVALAVICLVPNTVVHSPFPRWFGYLTVWSALGTEAGAVAFLTRTGPFAWNGLLAFWLPTIVLGVWFTVVARLLLNAIDAQIDDEQRSLTTTAAATV</sequence>
<evidence type="ECO:0000313" key="3">
    <source>
        <dbReference type="Proteomes" id="UP000812982"/>
    </source>
</evidence>
<feature type="transmembrane region" description="Helical" evidence="1">
    <location>
        <begin position="12"/>
        <end position="33"/>
    </location>
</feature>
<keyword evidence="1" id="KW-0812">Transmembrane</keyword>
<keyword evidence="1" id="KW-0472">Membrane</keyword>
<organism evidence="2 3">
    <name type="scientific">[Mycobacterium] fortunisiensis</name>
    <dbReference type="NCBI Taxonomy" id="2600579"/>
    <lineage>
        <taxon>Bacteria</taxon>
        <taxon>Bacillati</taxon>
        <taxon>Actinomycetota</taxon>
        <taxon>Actinomycetes</taxon>
        <taxon>Mycobacteriales</taxon>
        <taxon>Mycobacteriaceae</taxon>
        <taxon>Mycolicibacterium</taxon>
    </lineage>
</organism>